<sequence length="780" mass="89301">MSEAQTDILKRALEREKKARKAAEKILEEKSRELYVTSQHLEELLDEKSTQLQGVFENIVDAFVLMDINGHILKFNEAATRLFGYDISSEKVNVIDLVHKDDYQYAMVCFEELRTKGFFKNYEARIYTKNKAVKWVHINASVVYDKNKKPIAAQGIVRDITQEKLLKRELEEQKNQLSIIINNSPIGISLSKTDHVGLLQINQALIDMLGYTAEELKTVKAQDITHPDDEALTVKLREQLFNGEIDKYNLEKRYIKKDGDIFWAKTNVTAVRDAKGEIEYQVATVEDVSKEREAKEKLIESENRLSTLVLNLDSGILLEDENRKVVLTNHKFCELLNIDIALGDLYGMDCSEAAEQNKTLFKDPEAFVQRMHVIDEAKEAVFGDELEMLDGKILERNYLPITIGEQSKGFLWTFTDVTLKRSYSKSLETQKQKYYSIIANMNLGLVEVDNDNKILMVNQSFVEMSGYSESELLGEDASAFFNSEEAVDIIAIENEKRQRGQSNSYEVKVKTKTGDDRYWLISGAPNYDIKGKVVGSIGVHIDITELKTLELQKEKLLLKLERSNDELQEYAHIVSHDLKSPLRSIDALVNWLKEDNKDQLDAVSLKNFELIEATLEKMEQLISDVLDYSSVGTEANTKAEVDLSKKLRNILSMLYIPEHISIHTVHPLPMVHGDATKLQQLFQNLISNAIKFIDKEEGRIIIDFEDLKSHYKFSIQDNGMGIEKQYHDKIFKIFHALNKSKDSTGIGLSIVKKIVDLHEGQIWLESEPQVGTTFYFTLKK</sequence>
<evidence type="ECO:0000313" key="10">
    <source>
        <dbReference type="EMBL" id="MFD1017343.1"/>
    </source>
</evidence>
<dbReference type="InterPro" id="IPR003594">
    <property type="entry name" value="HATPase_dom"/>
</dbReference>
<keyword evidence="11" id="KW-1185">Reference proteome</keyword>
<feature type="domain" description="PAS" evidence="8">
    <location>
        <begin position="173"/>
        <end position="244"/>
    </location>
</feature>
<dbReference type="InterPro" id="IPR004358">
    <property type="entry name" value="Sig_transdc_His_kin-like_C"/>
</dbReference>
<gene>
    <name evidence="10" type="ORF">ACFQ13_15555</name>
</gene>
<accession>A0ABW3KWT6</accession>
<dbReference type="Gene3D" id="1.10.287.130">
    <property type="match status" value="1"/>
</dbReference>
<feature type="domain" description="PAS" evidence="8">
    <location>
        <begin position="430"/>
        <end position="475"/>
    </location>
</feature>
<dbReference type="InterPro" id="IPR000700">
    <property type="entry name" value="PAS-assoc_C"/>
</dbReference>
<dbReference type="InterPro" id="IPR052162">
    <property type="entry name" value="Sensor_kinase/Photoreceptor"/>
</dbReference>
<dbReference type="PRINTS" id="PR00344">
    <property type="entry name" value="BCTRLSENSOR"/>
</dbReference>
<feature type="domain" description="PAS" evidence="8">
    <location>
        <begin position="48"/>
        <end position="85"/>
    </location>
</feature>
<reference evidence="11" key="1">
    <citation type="journal article" date="2019" name="Int. J. Syst. Evol. Microbiol.">
        <title>The Global Catalogue of Microorganisms (GCM) 10K type strain sequencing project: providing services to taxonomists for standard genome sequencing and annotation.</title>
        <authorList>
            <consortium name="The Broad Institute Genomics Platform"/>
            <consortium name="The Broad Institute Genome Sequencing Center for Infectious Disease"/>
            <person name="Wu L."/>
            <person name="Ma J."/>
        </authorList>
    </citation>
    <scope>NUCLEOTIDE SEQUENCE [LARGE SCALE GENOMIC DNA]</scope>
    <source>
        <strain evidence="11">CCUG 56098</strain>
    </source>
</reference>
<dbReference type="Gene3D" id="3.30.565.10">
    <property type="entry name" value="Histidine kinase-like ATPase, C-terminal domain"/>
    <property type="match status" value="1"/>
</dbReference>
<protein>
    <recommendedName>
        <fullName evidence="2">histidine kinase</fullName>
        <ecNumber evidence="2">2.7.13.3</ecNumber>
    </recommendedName>
</protein>
<dbReference type="InterPro" id="IPR036890">
    <property type="entry name" value="HATPase_C_sf"/>
</dbReference>
<evidence type="ECO:0000256" key="5">
    <source>
        <dbReference type="ARBA" id="ARBA00022777"/>
    </source>
</evidence>
<feature type="coiled-coil region" evidence="6">
    <location>
        <begin position="546"/>
        <end position="573"/>
    </location>
</feature>
<dbReference type="Gene3D" id="3.30.450.20">
    <property type="entry name" value="PAS domain"/>
    <property type="match status" value="4"/>
</dbReference>
<dbReference type="EC" id="2.7.13.3" evidence="2"/>
<dbReference type="InterPro" id="IPR036097">
    <property type="entry name" value="HisK_dim/P_sf"/>
</dbReference>
<feature type="domain" description="PAC" evidence="9">
    <location>
        <begin position="120"/>
        <end position="172"/>
    </location>
</feature>
<dbReference type="SMART" id="SM00387">
    <property type="entry name" value="HATPase_c"/>
    <property type="match status" value="1"/>
</dbReference>
<dbReference type="RefSeq" id="WP_386118953.1">
    <property type="nucleotide sequence ID" value="NZ_JBHTKM010000063.1"/>
</dbReference>
<evidence type="ECO:0000256" key="2">
    <source>
        <dbReference type="ARBA" id="ARBA00012438"/>
    </source>
</evidence>
<dbReference type="SMART" id="SM00388">
    <property type="entry name" value="HisKA"/>
    <property type="match status" value="1"/>
</dbReference>
<dbReference type="CDD" id="cd00082">
    <property type="entry name" value="HisKA"/>
    <property type="match status" value="1"/>
</dbReference>
<dbReference type="InterPro" id="IPR003661">
    <property type="entry name" value="HisK_dim/P_dom"/>
</dbReference>
<dbReference type="SMART" id="SM00091">
    <property type="entry name" value="PAS"/>
    <property type="match status" value="4"/>
</dbReference>
<feature type="domain" description="PAC" evidence="9">
    <location>
        <begin position="248"/>
        <end position="300"/>
    </location>
</feature>
<dbReference type="EMBL" id="JBHTKM010000063">
    <property type="protein sequence ID" value="MFD1017343.1"/>
    <property type="molecule type" value="Genomic_DNA"/>
</dbReference>
<dbReference type="PROSITE" id="PS50109">
    <property type="entry name" value="HIS_KIN"/>
    <property type="match status" value="1"/>
</dbReference>
<keyword evidence="5" id="KW-0418">Kinase</keyword>
<dbReference type="PANTHER" id="PTHR43304:SF1">
    <property type="entry name" value="PAC DOMAIN-CONTAINING PROTEIN"/>
    <property type="match status" value="1"/>
</dbReference>
<dbReference type="Pfam" id="PF13188">
    <property type="entry name" value="PAS_8"/>
    <property type="match status" value="1"/>
</dbReference>
<dbReference type="InterPro" id="IPR001610">
    <property type="entry name" value="PAC"/>
</dbReference>
<organism evidence="10 11">
    <name type="scientific">Winogradskyella rapida</name>
    <dbReference type="NCBI Taxonomy" id="549701"/>
    <lineage>
        <taxon>Bacteria</taxon>
        <taxon>Pseudomonadati</taxon>
        <taxon>Bacteroidota</taxon>
        <taxon>Flavobacteriia</taxon>
        <taxon>Flavobacteriales</taxon>
        <taxon>Flavobacteriaceae</taxon>
        <taxon>Winogradskyella</taxon>
    </lineage>
</organism>
<dbReference type="SMART" id="SM00086">
    <property type="entry name" value="PAC"/>
    <property type="match status" value="3"/>
</dbReference>
<comment type="caution">
    <text evidence="10">The sequence shown here is derived from an EMBL/GenBank/DDBJ whole genome shotgun (WGS) entry which is preliminary data.</text>
</comment>
<evidence type="ECO:0000256" key="6">
    <source>
        <dbReference type="SAM" id="Coils"/>
    </source>
</evidence>
<dbReference type="InterPro" id="IPR000014">
    <property type="entry name" value="PAS"/>
</dbReference>
<evidence type="ECO:0000259" key="7">
    <source>
        <dbReference type="PROSITE" id="PS50109"/>
    </source>
</evidence>
<feature type="domain" description="Histidine kinase" evidence="7">
    <location>
        <begin position="573"/>
        <end position="780"/>
    </location>
</feature>
<proteinExistence type="predicted"/>
<dbReference type="SUPFAM" id="SSF55785">
    <property type="entry name" value="PYP-like sensor domain (PAS domain)"/>
    <property type="match status" value="4"/>
</dbReference>
<dbReference type="NCBIfam" id="TIGR00229">
    <property type="entry name" value="sensory_box"/>
    <property type="match status" value="3"/>
</dbReference>
<evidence type="ECO:0000256" key="4">
    <source>
        <dbReference type="ARBA" id="ARBA00022679"/>
    </source>
</evidence>
<dbReference type="SUPFAM" id="SSF47384">
    <property type="entry name" value="Homodimeric domain of signal transducing histidine kinase"/>
    <property type="match status" value="1"/>
</dbReference>
<dbReference type="InterPro" id="IPR005467">
    <property type="entry name" value="His_kinase_dom"/>
</dbReference>
<dbReference type="Pfam" id="PF02518">
    <property type="entry name" value="HATPase_c"/>
    <property type="match status" value="1"/>
</dbReference>
<dbReference type="Pfam" id="PF08447">
    <property type="entry name" value="PAS_3"/>
    <property type="match status" value="2"/>
</dbReference>
<dbReference type="PANTHER" id="PTHR43304">
    <property type="entry name" value="PHYTOCHROME-LIKE PROTEIN CPH1"/>
    <property type="match status" value="1"/>
</dbReference>
<dbReference type="SUPFAM" id="SSF55874">
    <property type="entry name" value="ATPase domain of HSP90 chaperone/DNA topoisomerase II/histidine kinase"/>
    <property type="match status" value="1"/>
</dbReference>
<dbReference type="CDD" id="cd00130">
    <property type="entry name" value="PAS"/>
    <property type="match status" value="3"/>
</dbReference>
<evidence type="ECO:0000256" key="3">
    <source>
        <dbReference type="ARBA" id="ARBA00022553"/>
    </source>
</evidence>
<dbReference type="PROSITE" id="PS50112">
    <property type="entry name" value="PAS"/>
    <property type="match status" value="3"/>
</dbReference>
<dbReference type="InterPro" id="IPR035965">
    <property type="entry name" value="PAS-like_dom_sf"/>
</dbReference>
<evidence type="ECO:0000313" key="11">
    <source>
        <dbReference type="Proteomes" id="UP001597086"/>
    </source>
</evidence>
<evidence type="ECO:0000259" key="9">
    <source>
        <dbReference type="PROSITE" id="PS50113"/>
    </source>
</evidence>
<evidence type="ECO:0000259" key="8">
    <source>
        <dbReference type="PROSITE" id="PS50112"/>
    </source>
</evidence>
<dbReference type="Proteomes" id="UP001597086">
    <property type="component" value="Unassembled WGS sequence"/>
</dbReference>
<keyword evidence="3" id="KW-0597">Phosphoprotein</keyword>
<dbReference type="PROSITE" id="PS50113">
    <property type="entry name" value="PAC"/>
    <property type="match status" value="3"/>
</dbReference>
<evidence type="ECO:0000256" key="1">
    <source>
        <dbReference type="ARBA" id="ARBA00000085"/>
    </source>
</evidence>
<dbReference type="Pfam" id="PF00512">
    <property type="entry name" value="HisKA"/>
    <property type="match status" value="1"/>
</dbReference>
<dbReference type="InterPro" id="IPR013655">
    <property type="entry name" value="PAS_fold_3"/>
</dbReference>
<comment type="catalytic activity">
    <reaction evidence="1">
        <text>ATP + protein L-histidine = ADP + protein N-phospho-L-histidine.</text>
        <dbReference type="EC" id="2.7.13.3"/>
    </reaction>
</comment>
<dbReference type="Pfam" id="PF13426">
    <property type="entry name" value="PAS_9"/>
    <property type="match status" value="1"/>
</dbReference>
<feature type="domain" description="PAC" evidence="9">
    <location>
        <begin position="503"/>
        <end position="555"/>
    </location>
</feature>
<name>A0ABW3KWT6_9FLAO</name>
<keyword evidence="6" id="KW-0175">Coiled coil</keyword>
<keyword evidence="4" id="KW-0808">Transferase</keyword>